<keyword evidence="4" id="KW-1185">Reference proteome</keyword>
<feature type="transmembrane region" description="Helical" evidence="2">
    <location>
        <begin position="21"/>
        <end position="47"/>
    </location>
</feature>
<keyword evidence="1" id="KW-0430">Lectin</keyword>
<dbReference type="AlphaFoldDB" id="H2XRR0"/>
<dbReference type="OMA" id="CALCMAT"/>
<keyword evidence="2" id="KW-1133">Transmembrane helix</keyword>
<accession>H2XRR0</accession>
<dbReference type="GeneTree" id="ENSGT00660000097305"/>
<evidence type="ECO:0000256" key="2">
    <source>
        <dbReference type="SAM" id="Phobius"/>
    </source>
</evidence>
<proteinExistence type="predicted"/>
<dbReference type="PANTHER" id="PTHR24024:SF18">
    <property type="entry name" value="SHORT-CHAIN COLLAGEN C4-LIKE"/>
    <property type="match status" value="1"/>
</dbReference>
<reference evidence="3" key="3">
    <citation type="submission" date="2025-08" db="UniProtKB">
        <authorList>
            <consortium name="Ensembl"/>
        </authorList>
    </citation>
    <scope>IDENTIFICATION</scope>
</reference>
<dbReference type="GO" id="GO:0005615">
    <property type="term" value="C:extracellular space"/>
    <property type="evidence" value="ECO:0000318"/>
    <property type="project" value="GO_Central"/>
</dbReference>
<dbReference type="PANTHER" id="PTHR24024">
    <property type="entry name" value="PULMONARY SURFACTANT-ASSOCIATED PROTEIN A"/>
    <property type="match status" value="1"/>
</dbReference>
<dbReference type="InParanoid" id="H2XRR0"/>
<evidence type="ECO:0000256" key="1">
    <source>
        <dbReference type="ARBA" id="ARBA00022734"/>
    </source>
</evidence>
<dbReference type="Proteomes" id="UP000008144">
    <property type="component" value="Chromosome 11"/>
</dbReference>
<protein>
    <submittedName>
        <fullName evidence="3">Uncharacterized protein</fullName>
    </submittedName>
</protein>
<reference evidence="3" key="2">
    <citation type="journal article" date="2008" name="Genome Biol.">
        <title>Improved genome assembly and evidence-based global gene model set for the chordate Ciona intestinalis: new insight into intron and operon populations.</title>
        <authorList>
            <person name="Satou Y."/>
            <person name="Mineta K."/>
            <person name="Ogasawara M."/>
            <person name="Sasakura Y."/>
            <person name="Shoguchi E."/>
            <person name="Ueno K."/>
            <person name="Yamada L."/>
            <person name="Matsumoto J."/>
            <person name="Wasserscheid J."/>
            <person name="Dewar K."/>
            <person name="Wiley G.B."/>
            <person name="Macmil S.L."/>
            <person name="Roe B.A."/>
            <person name="Zeller R.W."/>
            <person name="Hastings K.E."/>
            <person name="Lemaire P."/>
            <person name="Lindquist E."/>
            <person name="Endo T."/>
            <person name="Hotta K."/>
            <person name="Inaba K."/>
        </authorList>
    </citation>
    <scope>NUCLEOTIDE SEQUENCE [LARGE SCALE GENOMIC DNA]</scope>
    <source>
        <strain evidence="3">wild type</strain>
    </source>
</reference>
<evidence type="ECO:0000313" key="4">
    <source>
        <dbReference type="Proteomes" id="UP000008144"/>
    </source>
</evidence>
<keyword evidence="2" id="KW-0812">Transmembrane</keyword>
<sequence length="239" mass="26820">MKVSEYNDPLRHRVVKSKAPVLARTLVLLVTAGFALVVAFSCVFYAAHAQHRMLQFQNELTNMKVSLHKRSAELESRVRRSVSRNNFVKKPIKHVVKRNANEPVVVTTPQPNAGVTYIRWGRRDCPKQVETSLVYHGSAAGGHHTHTGGSTDVICLAGNISYTEERVKGGYITGKQANSHLYGLEYRDSSWVNNLLDYSLTENVAVQYHSVPCALCMATRRLNQLMIPGRNECPEGWFL</sequence>
<dbReference type="EMBL" id="EAAA01000823">
    <property type="status" value="NOT_ANNOTATED_CDS"/>
    <property type="molecule type" value="Genomic_DNA"/>
</dbReference>
<dbReference type="GO" id="GO:0030246">
    <property type="term" value="F:carbohydrate binding"/>
    <property type="evidence" value="ECO:0007669"/>
    <property type="project" value="UniProtKB-KW"/>
</dbReference>
<dbReference type="HOGENOM" id="CLU_056628_1_0_1"/>
<keyword evidence="2" id="KW-0472">Membrane</keyword>
<dbReference type="InterPro" id="IPR051077">
    <property type="entry name" value="Ca-dependent_lectin"/>
</dbReference>
<reference evidence="3" key="4">
    <citation type="submission" date="2025-09" db="UniProtKB">
        <authorList>
            <consortium name="Ensembl"/>
        </authorList>
    </citation>
    <scope>IDENTIFICATION</scope>
</reference>
<dbReference type="Ensembl" id="ENSCINT00000036458.1">
    <property type="protein sequence ID" value="ENSCINP00000032344.1"/>
    <property type="gene ID" value="ENSCING00000019535.1"/>
</dbReference>
<evidence type="ECO:0000313" key="3">
    <source>
        <dbReference type="Ensembl" id="ENSCINP00000032344.1"/>
    </source>
</evidence>
<reference evidence="4" key="1">
    <citation type="journal article" date="2002" name="Science">
        <title>The draft genome of Ciona intestinalis: insights into chordate and vertebrate origins.</title>
        <authorList>
            <person name="Dehal P."/>
            <person name="Satou Y."/>
            <person name="Campbell R.K."/>
            <person name="Chapman J."/>
            <person name="Degnan B."/>
            <person name="De Tomaso A."/>
            <person name="Davidson B."/>
            <person name="Di Gregorio A."/>
            <person name="Gelpke M."/>
            <person name="Goodstein D.M."/>
            <person name="Harafuji N."/>
            <person name="Hastings K.E."/>
            <person name="Ho I."/>
            <person name="Hotta K."/>
            <person name="Huang W."/>
            <person name="Kawashima T."/>
            <person name="Lemaire P."/>
            <person name="Martinez D."/>
            <person name="Meinertzhagen I.A."/>
            <person name="Necula S."/>
            <person name="Nonaka M."/>
            <person name="Putnam N."/>
            <person name="Rash S."/>
            <person name="Saiga H."/>
            <person name="Satake M."/>
            <person name="Terry A."/>
            <person name="Yamada L."/>
            <person name="Wang H.G."/>
            <person name="Awazu S."/>
            <person name="Azumi K."/>
            <person name="Boore J."/>
            <person name="Branno M."/>
            <person name="Chin-Bow S."/>
            <person name="DeSantis R."/>
            <person name="Doyle S."/>
            <person name="Francino P."/>
            <person name="Keys D.N."/>
            <person name="Haga S."/>
            <person name="Hayashi H."/>
            <person name="Hino K."/>
            <person name="Imai K.S."/>
            <person name="Inaba K."/>
            <person name="Kano S."/>
            <person name="Kobayashi K."/>
            <person name="Kobayashi M."/>
            <person name="Lee B.I."/>
            <person name="Makabe K.W."/>
            <person name="Manohar C."/>
            <person name="Matassi G."/>
            <person name="Medina M."/>
            <person name="Mochizuki Y."/>
            <person name="Mount S."/>
            <person name="Morishita T."/>
            <person name="Miura S."/>
            <person name="Nakayama A."/>
            <person name="Nishizaka S."/>
            <person name="Nomoto H."/>
            <person name="Ohta F."/>
            <person name="Oishi K."/>
            <person name="Rigoutsos I."/>
            <person name="Sano M."/>
            <person name="Sasaki A."/>
            <person name="Sasakura Y."/>
            <person name="Shoguchi E."/>
            <person name="Shin-i T."/>
            <person name="Spagnuolo A."/>
            <person name="Stainier D."/>
            <person name="Suzuki M.M."/>
            <person name="Tassy O."/>
            <person name="Takatori N."/>
            <person name="Tokuoka M."/>
            <person name="Yagi K."/>
            <person name="Yoshizaki F."/>
            <person name="Wada S."/>
            <person name="Zhang C."/>
            <person name="Hyatt P.D."/>
            <person name="Larimer F."/>
            <person name="Detter C."/>
            <person name="Doggett N."/>
            <person name="Glavina T."/>
            <person name="Hawkins T."/>
            <person name="Richardson P."/>
            <person name="Lucas S."/>
            <person name="Kohara Y."/>
            <person name="Levine M."/>
            <person name="Satoh N."/>
            <person name="Rokhsar D.S."/>
        </authorList>
    </citation>
    <scope>NUCLEOTIDE SEQUENCE [LARGE SCALE GENOMIC DNA]</scope>
</reference>
<organism evidence="3 4">
    <name type="scientific">Ciona intestinalis</name>
    <name type="common">Transparent sea squirt</name>
    <name type="synonym">Ascidia intestinalis</name>
    <dbReference type="NCBI Taxonomy" id="7719"/>
    <lineage>
        <taxon>Eukaryota</taxon>
        <taxon>Metazoa</taxon>
        <taxon>Chordata</taxon>
        <taxon>Tunicata</taxon>
        <taxon>Ascidiacea</taxon>
        <taxon>Phlebobranchia</taxon>
        <taxon>Cionidae</taxon>
        <taxon>Ciona</taxon>
    </lineage>
</organism>
<name>H2XRR0_CIOIN</name>